<feature type="domain" description="RRM" evidence="5">
    <location>
        <begin position="635"/>
        <end position="713"/>
    </location>
</feature>
<feature type="compositionally biased region" description="Polar residues" evidence="4">
    <location>
        <begin position="280"/>
        <end position="290"/>
    </location>
</feature>
<feature type="region of interest" description="Disordered" evidence="4">
    <location>
        <begin position="440"/>
        <end position="478"/>
    </location>
</feature>
<protein>
    <submittedName>
        <fullName evidence="6">Multiple RNA-binding domain-containing protein 1</fullName>
    </submittedName>
</protein>
<keyword evidence="7" id="KW-1185">Reference proteome</keyword>
<dbReference type="FunFam" id="3.30.70.330:FF:000484">
    <property type="entry name" value="Multiple RNA-binding domain-containing protein 1"/>
    <property type="match status" value="1"/>
</dbReference>
<evidence type="ECO:0000256" key="2">
    <source>
        <dbReference type="PROSITE-ProRule" id="PRU00176"/>
    </source>
</evidence>
<evidence type="ECO:0000313" key="6">
    <source>
        <dbReference type="EMBL" id="KAJ4751628.1"/>
    </source>
</evidence>
<dbReference type="InterPro" id="IPR034423">
    <property type="entry name" value="RBM19_RRM5"/>
</dbReference>
<dbReference type="EMBL" id="JAMFTS010000005">
    <property type="protein sequence ID" value="KAJ4751628.1"/>
    <property type="molecule type" value="Genomic_DNA"/>
</dbReference>
<dbReference type="Proteomes" id="UP001140206">
    <property type="component" value="Chromosome 5"/>
</dbReference>
<dbReference type="CDD" id="cd12320">
    <property type="entry name" value="RRM6_RBM19_RRM5_MRD1"/>
    <property type="match status" value="1"/>
</dbReference>
<feature type="domain" description="RRM" evidence="5">
    <location>
        <begin position="357"/>
        <end position="434"/>
    </location>
</feature>
<feature type="domain" description="RRM" evidence="5">
    <location>
        <begin position="1053"/>
        <end position="1129"/>
    </location>
</feature>
<dbReference type="AlphaFoldDB" id="A0AAV8CCK9"/>
<dbReference type="SUPFAM" id="SSF54928">
    <property type="entry name" value="RNA-binding domain, RBD"/>
    <property type="match status" value="4"/>
</dbReference>
<feature type="domain" description="RRM" evidence="5">
    <location>
        <begin position="830"/>
        <end position="902"/>
    </location>
</feature>
<dbReference type="InterPro" id="IPR000504">
    <property type="entry name" value="RRM_dom"/>
</dbReference>
<accession>A0AAV8CCK9</accession>
<dbReference type="CDD" id="cd12565">
    <property type="entry name" value="RRM1_MRD1"/>
    <property type="match status" value="1"/>
</dbReference>
<evidence type="ECO:0000313" key="7">
    <source>
        <dbReference type="Proteomes" id="UP001140206"/>
    </source>
</evidence>
<dbReference type="InterPro" id="IPR035979">
    <property type="entry name" value="RBD_domain_sf"/>
</dbReference>
<dbReference type="SMART" id="SM00360">
    <property type="entry name" value="RRM"/>
    <property type="match status" value="5"/>
</dbReference>
<gene>
    <name evidence="6" type="ORF">LUZ62_086033</name>
</gene>
<keyword evidence="3" id="KW-0175">Coiled coil</keyword>
<name>A0AAV8CCK9_9POAL</name>
<dbReference type="SMART" id="SM00361">
    <property type="entry name" value="RRM_1"/>
    <property type="match status" value="3"/>
</dbReference>
<dbReference type="CDD" id="cd12317">
    <property type="entry name" value="RRM4_RBM19_RRM3_MRD1"/>
    <property type="match status" value="1"/>
</dbReference>
<evidence type="ECO:0000256" key="4">
    <source>
        <dbReference type="SAM" id="MobiDB-lite"/>
    </source>
</evidence>
<feature type="compositionally biased region" description="Polar residues" evidence="4">
    <location>
        <begin position="450"/>
        <end position="475"/>
    </location>
</feature>
<dbReference type="PANTHER" id="PTHR10352">
    <property type="entry name" value="EUKARYOTIC TRANSLATION INITIATION FACTOR 3 SUBUNIT G"/>
    <property type="match status" value="1"/>
</dbReference>
<feature type="domain" description="RRM" evidence="5">
    <location>
        <begin position="953"/>
        <end position="1036"/>
    </location>
</feature>
<evidence type="ECO:0000259" key="5">
    <source>
        <dbReference type="PROSITE" id="PS50102"/>
    </source>
</evidence>
<feature type="compositionally biased region" description="Basic residues" evidence="4">
    <location>
        <begin position="264"/>
        <end position="279"/>
    </location>
</feature>
<dbReference type="FunFam" id="3.30.70.330:FF:000994">
    <property type="entry name" value="RNA-binding (RRM/RBD/RNP motifs) family protein"/>
    <property type="match status" value="1"/>
</dbReference>
<dbReference type="Gene3D" id="3.30.70.330">
    <property type="match status" value="5"/>
</dbReference>
<organism evidence="6 7">
    <name type="scientific">Rhynchospora pubera</name>
    <dbReference type="NCBI Taxonomy" id="906938"/>
    <lineage>
        <taxon>Eukaryota</taxon>
        <taxon>Viridiplantae</taxon>
        <taxon>Streptophyta</taxon>
        <taxon>Embryophyta</taxon>
        <taxon>Tracheophyta</taxon>
        <taxon>Spermatophyta</taxon>
        <taxon>Magnoliopsida</taxon>
        <taxon>Liliopsida</taxon>
        <taxon>Poales</taxon>
        <taxon>Cyperaceae</taxon>
        <taxon>Cyperoideae</taxon>
        <taxon>Rhynchosporeae</taxon>
        <taxon>Rhynchospora</taxon>
    </lineage>
</organism>
<feature type="compositionally biased region" description="Basic and acidic residues" evidence="4">
    <location>
        <begin position="538"/>
        <end position="558"/>
    </location>
</feature>
<feature type="compositionally biased region" description="Polar residues" evidence="4">
    <location>
        <begin position="495"/>
        <end position="508"/>
    </location>
</feature>
<dbReference type="InterPro" id="IPR012677">
    <property type="entry name" value="Nucleotide-bd_a/b_plait_sf"/>
</dbReference>
<dbReference type="CDD" id="cd12316">
    <property type="entry name" value="RRM3_RBM19_RRM2_MRD1"/>
    <property type="match status" value="1"/>
</dbReference>
<dbReference type="FunFam" id="3.30.70.330:FF:000738">
    <property type="entry name" value="RNA-binding motif protein 19"/>
    <property type="match status" value="1"/>
</dbReference>
<feature type="compositionally biased region" description="Basic and acidic residues" evidence="4">
    <location>
        <begin position="577"/>
        <end position="613"/>
    </location>
</feature>
<proteinExistence type="predicted"/>
<feature type="region of interest" description="Disordered" evidence="4">
    <location>
        <begin position="495"/>
        <end position="628"/>
    </location>
</feature>
<dbReference type="GO" id="GO:0003723">
    <property type="term" value="F:RNA binding"/>
    <property type="evidence" value="ECO:0007669"/>
    <property type="project" value="UniProtKB-UniRule"/>
</dbReference>
<dbReference type="CDD" id="cd12318">
    <property type="entry name" value="RRM5_RBM19_like"/>
    <property type="match status" value="1"/>
</dbReference>
<evidence type="ECO:0000256" key="1">
    <source>
        <dbReference type="ARBA" id="ARBA00022884"/>
    </source>
</evidence>
<comment type="caution">
    <text evidence="6">The sequence shown here is derived from an EMBL/GenBank/DDBJ whole genome shotgun (WGS) entry which is preliminary data.</text>
</comment>
<dbReference type="FunFam" id="3.30.70.330:FF:000442">
    <property type="entry name" value="Multiple RNA-binding domain-containing protein 1"/>
    <property type="match status" value="1"/>
</dbReference>
<reference evidence="6" key="1">
    <citation type="submission" date="2022-08" db="EMBL/GenBank/DDBJ databases">
        <authorList>
            <person name="Marques A."/>
        </authorList>
    </citation>
    <scope>NUCLEOTIDE SEQUENCE</scope>
    <source>
        <strain evidence="6">RhyPub2mFocal</strain>
        <tissue evidence="6">Leaves</tissue>
    </source>
</reference>
<dbReference type="Pfam" id="PF00076">
    <property type="entry name" value="RRM_1"/>
    <property type="match status" value="5"/>
</dbReference>
<feature type="compositionally biased region" description="Polar residues" evidence="4">
    <location>
        <begin position="247"/>
        <end position="263"/>
    </location>
</feature>
<feature type="region of interest" description="Disordered" evidence="4">
    <location>
        <begin position="244"/>
        <end position="306"/>
    </location>
</feature>
<feature type="coiled-coil region" evidence="3">
    <location>
        <begin position="166"/>
        <end position="207"/>
    </location>
</feature>
<dbReference type="PROSITE" id="PS50102">
    <property type="entry name" value="RRM"/>
    <property type="match status" value="5"/>
</dbReference>
<keyword evidence="1 2" id="KW-0694">RNA-binding</keyword>
<sequence>MGVWYIVANESRFKPNTNKLTTEALREKEDNDYAVNVILSSVHESIGSTLACDFDIARDIWRAILSCFEGSRMGGVHTDSELDPCTSDSDNYEEHAFIAKEMESSILSNHSTPSTSPKTCSPKVYLPLNESLSSSDSESDDEPTCSTKCVDCDRLNSILDATHDALVRKADTIETLKTKVDELTSKMGEYEAKIKELEKQLEKQLEKTILAQAPKTDLKNLFKGQKPHDKSGLGYQKSYQTKKKNLSYKNGKQVAQNTQFQKPRNSRGHAHMYQRKPRNTRVQNAKNLPNQEKKTKPKPSPSLPPSLRLVLSPHFRTLPDSFRSSPSLPDCSRLGSVVSFSHQCSHLLFCPRFMAASRICVKNLPKYANEERLREFFSQKGEVTDAKVMRTSDGKSRQFAFVGFRTENEAQTAISYFNNTYMDTCKIVCEVARKVGDTELPRPWSRHSLNKQMKNNVQPKQDIDASNSSQPIISNSKDSSDLKLKEFLHVMQPRSQSKIWENDMSGTEQEVGAEEKKPGKKKRNAKESKSPGELTKLSQEDKGEEPKNEAVTDMEYLRSRMKKNWSDSESESESESESDKEPESEKESESEPELEKESEEELKSNLKHAERDGGGMSGSEVENPSDERKLVLDTGRLFVRNLPYTTTEDELRELFSQHGDVSQVHLVVDRDSKRSKGIGYVLFASPESAVRALEELDNSIFQGRLLHVMAAKPQKNDKAEVDDALGGEKKSLKMMREEQRKAAEASGDTRAWNSLFMRPDTVVENIARKNGISKGELLDREADDLAVRIALGETQIIAETKRSLSNLGINVAALEELATKKRERTKRSNHVILVKNLPYSCSEGDLVAMFGKFGSLEKVILPPTRALALVIFLEPAEARSSFKGLAYKRYKDAPLYLEWAPEDILSQTTATVTQEEKNDFPAVGEKLAQKIQLGQSLGVVDEEEIDSDRVESRSLFVKNLNFRTTDELLKQHFSNNIKNGIIKSVKIKKHLKNGKNVSMGFGFVEFDSVETATNVLKELQGTVLDGHALILQLCHAKRDGVAPKKEGKEYSSTKLIVRNVAFEATAKDIRQLFSPFGQIKSVRLPMKFGSHRGFAFVEYITKQEAQNAMQSLSNTHLYGRHLVIERAKEGESLEELRERTAAQFVDESGGFKSLSRKRKQVGLVDEGNVKFSRIIE</sequence>
<evidence type="ECO:0000256" key="3">
    <source>
        <dbReference type="SAM" id="Coils"/>
    </source>
</evidence>
<dbReference type="InterPro" id="IPR003954">
    <property type="entry name" value="RRM_euk-type"/>
</dbReference>